<dbReference type="Gene3D" id="6.10.250.690">
    <property type="match status" value="1"/>
</dbReference>
<dbReference type="PANTHER" id="PTHR48111">
    <property type="entry name" value="REGULATOR OF RPOS"/>
    <property type="match status" value="1"/>
</dbReference>
<dbReference type="Pfam" id="PF00072">
    <property type="entry name" value="Response_reg"/>
    <property type="match status" value="1"/>
</dbReference>
<dbReference type="GO" id="GO:0000156">
    <property type="term" value="F:phosphorelay response regulator activity"/>
    <property type="evidence" value="ECO:0007669"/>
    <property type="project" value="TreeGrafter"/>
</dbReference>
<keyword evidence="1 3" id="KW-0238">DNA-binding</keyword>
<dbReference type="Proteomes" id="UP000294599">
    <property type="component" value="Unassembled WGS sequence"/>
</dbReference>
<evidence type="ECO:0000259" key="5">
    <source>
        <dbReference type="PROSITE" id="PS51755"/>
    </source>
</evidence>
<feature type="domain" description="Response regulatory" evidence="4">
    <location>
        <begin position="9"/>
        <end position="122"/>
    </location>
</feature>
<dbReference type="SUPFAM" id="SSF46894">
    <property type="entry name" value="C-terminal effector domain of the bipartite response regulators"/>
    <property type="match status" value="1"/>
</dbReference>
<protein>
    <submittedName>
        <fullName evidence="6">Two-component system response regulator BaeR</fullName>
    </submittedName>
</protein>
<dbReference type="InterPro" id="IPR039420">
    <property type="entry name" value="WalR-like"/>
</dbReference>
<dbReference type="OrthoDB" id="9802426at2"/>
<dbReference type="PANTHER" id="PTHR48111:SF59">
    <property type="entry name" value="TRANSCRIPTIONAL REGULATORY PROTEIN BAER"/>
    <property type="match status" value="1"/>
</dbReference>
<feature type="DNA-binding region" description="OmpR/PhoB-type" evidence="3">
    <location>
        <begin position="127"/>
        <end position="227"/>
    </location>
</feature>
<dbReference type="Gene3D" id="1.10.10.10">
    <property type="entry name" value="Winged helix-like DNA-binding domain superfamily/Winged helix DNA-binding domain"/>
    <property type="match status" value="1"/>
</dbReference>
<dbReference type="SMART" id="SM00448">
    <property type="entry name" value="REC"/>
    <property type="match status" value="1"/>
</dbReference>
<evidence type="ECO:0000256" key="2">
    <source>
        <dbReference type="PROSITE-ProRule" id="PRU00169"/>
    </source>
</evidence>
<feature type="domain" description="OmpR/PhoB-type" evidence="5">
    <location>
        <begin position="127"/>
        <end position="227"/>
    </location>
</feature>
<dbReference type="CDD" id="cd00383">
    <property type="entry name" value="trans_reg_C"/>
    <property type="match status" value="1"/>
</dbReference>
<evidence type="ECO:0000259" key="4">
    <source>
        <dbReference type="PROSITE" id="PS50110"/>
    </source>
</evidence>
<evidence type="ECO:0000256" key="1">
    <source>
        <dbReference type="ARBA" id="ARBA00023125"/>
    </source>
</evidence>
<dbReference type="PROSITE" id="PS50110">
    <property type="entry name" value="RESPONSE_REGULATORY"/>
    <property type="match status" value="1"/>
</dbReference>
<keyword evidence="7" id="KW-1185">Reference proteome</keyword>
<dbReference type="Pfam" id="PF00486">
    <property type="entry name" value="Trans_reg_C"/>
    <property type="match status" value="1"/>
</dbReference>
<dbReference type="SUPFAM" id="SSF52172">
    <property type="entry name" value="CheY-like"/>
    <property type="match status" value="1"/>
</dbReference>
<dbReference type="InterPro" id="IPR001867">
    <property type="entry name" value="OmpR/PhoB-type_DNA-bd"/>
</dbReference>
<dbReference type="PROSITE" id="PS51755">
    <property type="entry name" value="OMPR_PHOB"/>
    <property type="match status" value="1"/>
</dbReference>
<dbReference type="GO" id="GO:0032993">
    <property type="term" value="C:protein-DNA complex"/>
    <property type="evidence" value="ECO:0007669"/>
    <property type="project" value="TreeGrafter"/>
</dbReference>
<dbReference type="GO" id="GO:0000976">
    <property type="term" value="F:transcription cis-regulatory region binding"/>
    <property type="evidence" value="ECO:0007669"/>
    <property type="project" value="TreeGrafter"/>
</dbReference>
<accession>A0A4S3KY75</accession>
<name>A0A4S3KY75_9GAMM</name>
<dbReference type="AlphaFoldDB" id="A0A4S3KY75"/>
<gene>
    <name evidence="6" type="ORF">EDC25_10742</name>
</gene>
<evidence type="ECO:0000313" key="7">
    <source>
        <dbReference type="Proteomes" id="UP000294599"/>
    </source>
</evidence>
<sequence length="231" mass="25919">MNSMIAADVIFVVEDEPKLARLLADYLRAAGFDPVIVERGDTVLAAIAEHRPVLVLLDINLPGMDGLTLCKEIRRDSNLPIIMVTSRAEEIDRLLGLELGADDYICKPFSPREVVARVRAVLRRGRAPEPQDAELLRIDADARRVELAGKPVSLTGVEFELLRTLVERPGRVFSRAELLDRIYDDFRDVSDRAVDSHIKNLRRKLDQAMPGRELIHSVYGVGYRYEPAHAG</sequence>
<evidence type="ECO:0000313" key="6">
    <source>
        <dbReference type="EMBL" id="TCS98845.1"/>
    </source>
</evidence>
<dbReference type="RefSeq" id="WP_123522515.1">
    <property type="nucleotide sequence ID" value="NZ_JBHLWF010000032.1"/>
</dbReference>
<dbReference type="Gene3D" id="3.40.50.2300">
    <property type="match status" value="1"/>
</dbReference>
<comment type="caution">
    <text evidence="6">The sequence shown here is derived from an EMBL/GenBank/DDBJ whole genome shotgun (WGS) entry which is preliminary data.</text>
</comment>
<dbReference type="InterPro" id="IPR011006">
    <property type="entry name" value="CheY-like_superfamily"/>
</dbReference>
<proteinExistence type="predicted"/>
<reference evidence="6 7" key="1">
    <citation type="submission" date="2019-03" db="EMBL/GenBank/DDBJ databases">
        <title>Genomic Encyclopedia of Type Strains, Phase IV (KMG-IV): sequencing the most valuable type-strain genomes for metagenomic binning, comparative biology and taxonomic classification.</title>
        <authorList>
            <person name="Goeker M."/>
        </authorList>
    </citation>
    <scope>NUCLEOTIDE SEQUENCE [LARGE SCALE GENOMIC DNA]</scope>
    <source>
        <strain evidence="6 7">DSM 21944</strain>
    </source>
</reference>
<organism evidence="6 7">
    <name type="scientific">Pseudofulvimonas gallinarii</name>
    <dbReference type="NCBI Taxonomy" id="634155"/>
    <lineage>
        <taxon>Bacteria</taxon>
        <taxon>Pseudomonadati</taxon>
        <taxon>Pseudomonadota</taxon>
        <taxon>Gammaproteobacteria</taxon>
        <taxon>Lysobacterales</taxon>
        <taxon>Rhodanobacteraceae</taxon>
        <taxon>Pseudofulvimonas</taxon>
    </lineage>
</organism>
<dbReference type="InterPro" id="IPR036388">
    <property type="entry name" value="WH-like_DNA-bd_sf"/>
</dbReference>
<feature type="modified residue" description="4-aspartylphosphate" evidence="2">
    <location>
        <position position="58"/>
    </location>
</feature>
<dbReference type="InterPro" id="IPR016032">
    <property type="entry name" value="Sig_transdc_resp-reg_C-effctor"/>
</dbReference>
<evidence type="ECO:0000256" key="3">
    <source>
        <dbReference type="PROSITE-ProRule" id="PRU01091"/>
    </source>
</evidence>
<dbReference type="SMART" id="SM00862">
    <property type="entry name" value="Trans_reg_C"/>
    <property type="match status" value="1"/>
</dbReference>
<dbReference type="GO" id="GO:0006355">
    <property type="term" value="P:regulation of DNA-templated transcription"/>
    <property type="evidence" value="ECO:0007669"/>
    <property type="project" value="InterPro"/>
</dbReference>
<keyword evidence="2" id="KW-0597">Phosphoprotein</keyword>
<dbReference type="GO" id="GO:0005829">
    <property type="term" value="C:cytosol"/>
    <property type="evidence" value="ECO:0007669"/>
    <property type="project" value="TreeGrafter"/>
</dbReference>
<dbReference type="EMBL" id="SMAF01000007">
    <property type="protein sequence ID" value="TCS98845.1"/>
    <property type="molecule type" value="Genomic_DNA"/>
</dbReference>
<dbReference type="InterPro" id="IPR001789">
    <property type="entry name" value="Sig_transdc_resp-reg_receiver"/>
</dbReference>